<proteinExistence type="predicted"/>
<dbReference type="EMBL" id="GGMR01015156">
    <property type="protein sequence ID" value="MBY27775.1"/>
    <property type="molecule type" value="Transcribed_RNA"/>
</dbReference>
<evidence type="ECO:0000313" key="1">
    <source>
        <dbReference type="EMBL" id="MBY27775.1"/>
    </source>
</evidence>
<sequence>MASHNPIDLTILDIPPAYTMYSPSNGNEEIFLQSGSGPGSNRILIFARSKSLDILENSSVWYMDGTFKVAPLLFCQVYVILAEYLHGILPMVYILLPDKQSVTYYDHMFLMLKNLRPAIKSKPISCDFEQAAIKSIKKKHLPMLKYMGVYF</sequence>
<organism evidence="1">
    <name type="scientific">Schizaphis graminum</name>
    <name type="common">Green bug aphid</name>
    <dbReference type="NCBI Taxonomy" id="13262"/>
    <lineage>
        <taxon>Eukaryota</taxon>
        <taxon>Metazoa</taxon>
        <taxon>Ecdysozoa</taxon>
        <taxon>Arthropoda</taxon>
        <taxon>Hexapoda</taxon>
        <taxon>Insecta</taxon>
        <taxon>Pterygota</taxon>
        <taxon>Neoptera</taxon>
        <taxon>Paraneoptera</taxon>
        <taxon>Hemiptera</taxon>
        <taxon>Sternorrhyncha</taxon>
        <taxon>Aphidomorpha</taxon>
        <taxon>Aphidoidea</taxon>
        <taxon>Aphididae</taxon>
        <taxon>Aphidini</taxon>
        <taxon>Schizaphis</taxon>
    </lineage>
</organism>
<gene>
    <name evidence="1" type="ORF">g.151682</name>
</gene>
<dbReference type="AlphaFoldDB" id="A0A2S2PEE2"/>
<accession>A0A2S2PEE2</accession>
<name>A0A2S2PEE2_SCHGA</name>
<evidence type="ECO:0008006" key="2">
    <source>
        <dbReference type="Google" id="ProtNLM"/>
    </source>
</evidence>
<protein>
    <recommendedName>
        <fullName evidence="2">MULE transposase domain-containing protein</fullName>
    </recommendedName>
</protein>
<reference evidence="1" key="1">
    <citation type="submission" date="2018-04" db="EMBL/GenBank/DDBJ databases">
        <title>Transcriptome of Schizaphis graminum biotype I.</title>
        <authorList>
            <person name="Scully E.D."/>
            <person name="Geib S.M."/>
            <person name="Palmer N.A."/>
            <person name="Koch K."/>
            <person name="Bradshaw J."/>
            <person name="Heng-Moss T."/>
            <person name="Sarath G."/>
        </authorList>
    </citation>
    <scope>NUCLEOTIDE SEQUENCE</scope>
</reference>